<comment type="caution">
    <text evidence="1">The sequence shown here is derived from an EMBL/GenBank/DDBJ whole genome shotgun (WGS) entry which is preliminary data.</text>
</comment>
<sequence length="67" mass="7575">MRRKRLLPRLEQLFCGLAGRLQLLRLGQYLPAQRVFGRLQLVGVLALQPTESRPAPSAVRSPVRAVR</sequence>
<evidence type="ECO:0000313" key="2">
    <source>
        <dbReference type="Proteomes" id="UP001592528"/>
    </source>
</evidence>
<keyword evidence="2" id="KW-1185">Reference proteome</keyword>
<gene>
    <name evidence="1" type="ORF">ACEZDJ_25005</name>
</gene>
<evidence type="ECO:0000313" key="1">
    <source>
        <dbReference type="EMBL" id="MFC1404562.1"/>
    </source>
</evidence>
<name>A0ABV6UT00_9ACTN</name>
<reference evidence="1 2" key="1">
    <citation type="submission" date="2024-09" db="EMBL/GenBank/DDBJ databases">
        <authorList>
            <person name="Lee S.D."/>
        </authorList>
    </citation>
    <scope>NUCLEOTIDE SEQUENCE [LARGE SCALE GENOMIC DNA]</scope>
    <source>
        <strain evidence="1 2">N1-5</strain>
    </source>
</reference>
<proteinExistence type="predicted"/>
<dbReference type="RefSeq" id="WP_030253957.1">
    <property type="nucleotide sequence ID" value="NZ_JBHEZZ010000015.1"/>
</dbReference>
<organism evidence="1 2">
    <name type="scientific">Streptacidiphilus cavernicola</name>
    <dbReference type="NCBI Taxonomy" id="3342716"/>
    <lineage>
        <taxon>Bacteria</taxon>
        <taxon>Bacillati</taxon>
        <taxon>Actinomycetota</taxon>
        <taxon>Actinomycetes</taxon>
        <taxon>Kitasatosporales</taxon>
        <taxon>Streptomycetaceae</taxon>
        <taxon>Streptacidiphilus</taxon>
    </lineage>
</organism>
<dbReference type="EMBL" id="JBHEZZ010000015">
    <property type="protein sequence ID" value="MFC1404562.1"/>
    <property type="molecule type" value="Genomic_DNA"/>
</dbReference>
<accession>A0ABV6UT00</accession>
<protein>
    <submittedName>
        <fullName evidence="1">Uncharacterized protein</fullName>
    </submittedName>
</protein>
<dbReference type="Proteomes" id="UP001592528">
    <property type="component" value="Unassembled WGS sequence"/>
</dbReference>